<dbReference type="EMBL" id="KF900621">
    <property type="protein sequence ID" value="AIF01451.1"/>
    <property type="molecule type" value="Genomic_DNA"/>
</dbReference>
<dbReference type="InterPro" id="IPR018267">
    <property type="entry name" value="Ribosomal_eL37_CS"/>
</dbReference>
<evidence type="ECO:0000256" key="6">
    <source>
        <dbReference type="ARBA" id="ARBA00022833"/>
    </source>
</evidence>
<dbReference type="NCBIfam" id="NF003214">
    <property type="entry name" value="PRK04179.1"/>
    <property type="match status" value="1"/>
</dbReference>
<keyword evidence="4 11" id="KW-0699">rRNA-binding</keyword>
<accession>A0A075GBL9</accession>
<keyword evidence="7 11" id="KW-0694">RNA-binding</keyword>
<comment type="function">
    <text evidence="1 11">Binds to the 23S rRNA.</text>
</comment>
<keyword evidence="5 11" id="KW-0863">Zinc-finger</keyword>
<name>A0A075GBL9_9EURY</name>
<sequence>MTKGTASFGKRQKKTHIICRRCGRHAYHVRKKRCAACGFGASARQRSYSWAKSH</sequence>
<dbReference type="GO" id="GO:0003735">
    <property type="term" value="F:structural constituent of ribosome"/>
    <property type="evidence" value="ECO:0007669"/>
    <property type="project" value="InterPro"/>
</dbReference>
<keyword evidence="9 11" id="KW-0687">Ribonucleoprotein</keyword>
<dbReference type="AlphaFoldDB" id="A0A075GBL9"/>
<evidence type="ECO:0000256" key="2">
    <source>
        <dbReference type="ARBA" id="ARBA00009805"/>
    </source>
</evidence>
<comment type="function">
    <text evidence="12">Component of the large ribosomal subunit. The ribosome is a large ribonucleoprotein complex responsible for the synthesis of proteins in the cell.</text>
</comment>
<dbReference type="GO" id="GO:0008270">
    <property type="term" value="F:zinc ion binding"/>
    <property type="evidence" value="ECO:0007669"/>
    <property type="project" value="UniProtKB-UniRule"/>
</dbReference>
<evidence type="ECO:0000256" key="3">
    <source>
        <dbReference type="ARBA" id="ARBA00022723"/>
    </source>
</evidence>
<feature type="binding site" evidence="11">
    <location>
        <position position="22"/>
    </location>
    <ligand>
        <name>Zn(2+)</name>
        <dbReference type="ChEBI" id="CHEBI:29105"/>
    </ligand>
</feature>
<gene>
    <name evidence="13" type="primary">RP-L37e</name>
    <name evidence="13" type="synonym">RPL37</name>
    <name evidence="11" type="synonym">rpl37e</name>
</gene>
<dbReference type="Pfam" id="PF01907">
    <property type="entry name" value="Ribosomal_L37e"/>
    <property type="match status" value="1"/>
</dbReference>
<protein>
    <recommendedName>
        <fullName evidence="10 11">Large ribosomal subunit protein eL37</fullName>
    </recommendedName>
</protein>
<dbReference type="PROSITE" id="PS01077">
    <property type="entry name" value="RIBOSOMAL_L37E"/>
    <property type="match status" value="1"/>
</dbReference>
<dbReference type="PANTHER" id="PTHR10768:SF0">
    <property type="entry name" value="RIBOSOMAL PROTEIN L37"/>
    <property type="match status" value="1"/>
</dbReference>
<feature type="binding site" evidence="11">
    <location>
        <position position="37"/>
    </location>
    <ligand>
        <name>Zn(2+)</name>
        <dbReference type="ChEBI" id="CHEBI:29105"/>
    </ligand>
</feature>
<comment type="similarity">
    <text evidence="2 11 12">Belongs to the eukaryotic ribosomal protein eL37 family.</text>
</comment>
<feature type="binding site" evidence="11">
    <location>
        <position position="19"/>
    </location>
    <ligand>
        <name>Zn(2+)</name>
        <dbReference type="ChEBI" id="CHEBI:29105"/>
    </ligand>
</feature>
<evidence type="ECO:0000256" key="8">
    <source>
        <dbReference type="ARBA" id="ARBA00022980"/>
    </source>
</evidence>
<reference evidence="13" key="1">
    <citation type="journal article" date="2014" name="Genome Biol. Evol.">
        <title>Pangenome evidence for extensive interdomain horizontal transfer affecting lineage core and shell genes in uncultured planktonic thaumarchaeota and euryarchaeota.</title>
        <authorList>
            <person name="Deschamps P."/>
            <person name="Zivanovic Y."/>
            <person name="Moreira D."/>
            <person name="Rodriguez-Valera F."/>
            <person name="Lopez-Garcia P."/>
        </authorList>
    </citation>
    <scope>NUCLEOTIDE SEQUENCE</scope>
</reference>
<evidence type="ECO:0000256" key="10">
    <source>
        <dbReference type="ARBA" id="ARBA00035225"/>
    </source>
</evidence>
<evidence type="ECO:0000256" key="11">
    <source>
        <dbReference type="HAMAP-Rule" id="MF_00547"/>
    </source>
</evidence>
<dbReference type="InterPro" id="IPR011332">
    <property type="entry name" value="Ribosomal_zn-bd"/>
</dbReference>
<evidence type="ECO:0000256" key="4">
    <source>
        <dbReference type="ARBA" id="ARBA00022730"/>
    </source>
</evidence>
<comment type="cofactor">
    <cofactor evidence="11">
        <name>Zn(2+)</name>
        <dbReference type="ChEBI" id="CHEBI:29105"/>
    </cofactor>
    <text evidence="11">Binds 1 zinc ion per subunit.</text>
</comment>
<dbReference type="HAMAP" id="MF_00547">
    <property type="entry name" value="Ribosomal_eL37"/>
    <property type="match status" value="1"/>
</dbReference>
<dbReference type="GO" id="GO:0019843">
    <property type="term" value="F:rRNA binding"/>
    <property type="evidence" value="ECO:0007669"/>
    <property type="project" value="UniProtKB-KW"/>
</dbReference>
<evidence type="ECO:0000256" key="5">
    <source>
        <dbReference type="ARBA" id="ARBA00022771"/>
    </source>
</evidence>
<organism evidence="13">
    <name type="scientific">uncultured marine group II/III euryarchaeote KM3_148_H03</name>
    <dbReference type="NCBI Taxonomy" id="1457883"/>
    <lineage>
        <taxon>Archaea</taxon>
        <taxon>Methanobacteriati</taxon>
        <taxon>Methanobacteriota</taxon>
        <taxon>environmental samples</taxon>
    </lineage>
</organism>
<evidence type="ECO:0000256" key="12">
    <source>
        <dbReference type="RuleBase" id="RU000576"/>
    </source>
</evidence>
<dbReference type="SUPFAM" id="SSF57829">
    <property type="entry name" value="Zn-binding ribosomal proteins"/>
    <property type="match status" value="1"/>
</dbReference>
<keyword evidence="3 11" id="KW-0479">Metal-binding</keyword>
<feature type="zinc finger region" description="C4-type" evidence="11">
    <location>
        <begin position="19"/>
        <end position="37"/>
    </location>
</feature>
<dbReference type="Gene3D" id="2.20.25.30">
    <property type="match status" value="1"/>
</dbReference>
<evidence type="ECO:0000256" key="9">
    <source>
        <dbReference type="ARBA" id="ARBA00023274"/>
    </source>
</evidence>
<evidence type="ECO:0000256" key="1">
    <source>
        <dbReference type="ARBA" id="ARBA00003058"/>
    </source>
</evidence>
<dbReference type="InterPro" id="IPR011331">
    <property type="entry name" value="Ribosomal_eL37/eL43"/>
</dbReference>
<proteinExistence type="inferred from homology"/>
<keyword evidence="8 11" id="KW-0689">Ribosomal protein</keyword>
<dbReference type="GO" id="GO:0006412">
    <property type="term" value="P:translation"/>
    <property type="evidence" value="ECO:0007669"/>
    <property type="project" value="UniProtKB-UniRule"/>
</dbReference>
<keyword evidence="6 11" id="KW-0862">Zinc</keyword>
<dbReference type="GO" id="GO:0022625">
    <property type="term" value="C:cytosolic large ribosomal subunit"/>
    <property type="evidence" value="ECO:0007669"/>
    <property type="project" value="TreeGrafter"/>
</dbReference>
<feature type="binding site" evidence="11">
    <location>
        <position position="34"/>
    </location>
    <ligand>
        <name>Zn(2+)</name>
        <dbReference type="ChEBI" id="CHEBI:29105"/>
    </ligand>
</feature>
<evidence type="ECO:0000313" key="13">
    <source>
        <dbReference type="EMBL" id="AIF01451.1"/>
    </source>
</evidence>
<evidence type="ECO:0000256" key="7">
    <source>
        <dbReference type="ARBA" id="ARBA00022884"/>
    </source>
</evidence>
<dbReference type="InterPro" id="IPR001569">
    <property type="entry name" value="Ribosomal_eL37"/>
</dbReference>
<dbReference type="PANTHER" id="PTHR10768">
    <property type="entry name" value="60S RIBOSOMAL PROTEIN L37"/>
    <property type="match status" value="1"/>
</dbReference>
<dbReference type="FunFam" id="2.20.25.30:FF:000003">
    <property type="entry name" value="50S ribosomal protein L37e"/>
    <property type="match status" value="1"/>
</dbReference>